<dbReference type="PROSITE" id="PS51194">
    <property type="entry name" value="HELICASE_CTER"/>
    <property type="match status" value="1"/>
</dbReference>
<dbReference type="HAMAP" id="MF_00969">
    <property type="entry name" value="TRCF"/>
    <property type="match status" value="1"/>
</dbReference>
<proteinExistence type="inferred from homology"/>
<dbReference type="STRING" id="1215343.B488_06810"/>
<evidence type="ECO:0000256" key="8">
    <source>
        <dbReference type="ARBA" id="ARBA00023204"/>
    </source>
</evidence>
<dbReference type="InterPro" id="IPR005118">
    <property type="entry name" value="TRCF_C"/>
</dbReference>
<comment type="function">
    <text evidence="9">Couples transcription and DNA repair by recognizing RNA polymerase (RNAP) stalled at DNA lesions. Mediates ATP-dependent release of RNAP and its truncated transcript from the DNA, and recruitment of nucleotide excision repair machinery to the damaged site.</text>
</comment>
<dbReference type="Gene3D" id="3.40.50.11140">
    <property type="match status" value="1"/>
</dbReference>
<dbReference type="EC" id="3.6.4.-" evidence="9"/>
<dbReference type="Pfam" id="PF00270">
    <property type="entry name" value="DEAD"/>
    <property type="match status" value="1"/>
</dbReference>
<evidence type="ECO:0000256" key="2">
    <source>
        <dbReference type="ARBA" id="ARBA00022741"/>
    </source>
</evidence>
<dbReference type="GO" id="GO:0000716">
    <property type="term" value="P:transcription-coupled nucleotide-excision repair, DNA damage recognition"/>
    <property type="evidence" value="ECO:0007669"/>
    <property type="project" value="UniProtKB-UniRule"/>
</dbReference>
<keyword evidence="7 9" id="KW-0238">DNA-binding</keyword>
<keyword evidence="2 9" id="KW-0547">Nucleotide-binding</keyword>
<dbReference type="GO" id="GO:0005524">
    <property type="term" value="F:ATP binding"/>
    <property type="evidence" value="ECO:0007669"/>
    <property type="project" value="UniProtKB-UniRule"/>
</dbReference>
<dbReference type="GO" id="GO:0005737">
    <property type="term" value="C:cytoplasm"/>
    <property type="evidence" value="ECO:0007669"/>
    <property type="project" value="UniProtKB-SubCell"/>
</dbReference>
<evidence type="ECO:0000256" key="1">
    <source>
        <dbReference type="ARBA" id="ARBA00022490"/>
    </source>
</evidence>
<dbReference type="GO" id="GO:0003684">
    <property type="term" value="F:damaged DNA binding"/>
    <property type="evidence" value="ECO:0007669"/>
    <property type="project" value="InterPro"/>
</dbReference>
<dbReference type="InterPro" id="IPR027417">
    <property type="entry name" value="P-loop_NTPase"/>
</dbReference>
<dbReference type="SUPFAM" id="SSF52540">
    <property type="entry name" value="P-loop containing nucleoside triphosphate hydrolases"/>
    <property type="match status" value="4"/>
</dbReference>
<dbReference type="SUPFAM" id="SSF141259">
    <property type="entry name" value="CarD-like"/>
    <property type="match status" value="1"/>
</dbReference>
<dbReference type="Gene3D" id="3.40.50.300">
    <property type="entry name" value="P-loop containing nucleotide triphosphate hydrolases"/>
    <property type="match status" value="2"/>
</dbReference>
<dbReference type="GO" id="GO:0016787">
    <property type="term" value="F:hydrolase activity"/>
    <property type="evidence" value="ECO:0007669"/>
    <property type="project" value="UniProtKB-KW"/>
</dbReference>
<feature type="domain" description="Helicase ATP-binding" evidence="10">
    <location>
        <begin position="642"/>
        <end position="803"/>
    </location>
</feature>
<dbReference type="InterPro" id="IPR001650">
    <property type="entry name" value="Helicase_C-like"/>
</dbReference>
<keyword evidence="1 9" id="KW-0963">Cytoplasm</keyword>
<dbReference type="SMART" id="SM00490">
    <property type="entry name" value="HELICc"/>
    <property type="match status" value="1"/>
</dbReference>
<organism evidence="12 13">
    <name type="scientific">Liberibacter crescens (strain BT-1)</name>
    <dbReference type="NCBI Taxonomy" id="1215343"/>
    <lineage>
        <taxon>Bacteria</taxon>
        <taxon>Pseudomonadati</taxon>
        <taxon>Pseudomonadota</taxon>
        <taxon>Alphaproteobacteria</taxon>
        <taxon>Hyphomicrobiales</taxon>
        <taxon>Rhizobiaceae</taxon>
        <taxon>Liberibacter</taxon>
    </lineage>
</organism>
<dbReference type="KEGG" id="lcc:B488_06810"/>
<dbReference type="SUPFAM" id="SSF143517">
    <property type="entry name" value="TRCF domain-like"/>
    <property type="match status" value="1"/>
</dbReference>
<dbReference type="Pfam" id="PF03461">
    <property type="entry name" value="TRCF"/>
    <property type="match status" value="1"/>
</dbReference>
<dbReference type="Pfam" id="PF21132">
    <property type="entry name" value="MFD_D3"/>
    <property type="match status" value="1"/>
</dbReference>
<dbReference type="GO" id="GO:0006355">
    <property type="term" value="P:regulation of DNA-templated transcription"/>
    <property type="evidence" value="ECO:0007669"/>
    <property type="project" value="UniProtKB-UniRule"/>
</dbReference>
<evidence type="ECO:0000256" key="6">
    <source>
        <dbReference type="ARBA" id="ARBA00022840"/>
    </source>
</evidence>
<dbReference type="Pfam" id="PF17757">
    <property type="entry name" value="UvrB_inter"/>
    <property type="match status" value="1"/>
</dbReference>
<sequence length="1172" mass="133169">MVSGLNFAKLDDNSYTKTTIANAPSGIEAFLLAEIVQYKNYVAYISSDERQLTHLKKILSFTAPEVQVLTLPAWDCLPYDRISPSRHISASRLSTFFHLLSYKKTQKPIIVLTTVNAMMQKSISPEIVKNCQFSLRRGDQINLTNIAEKLEKYGFENVNIVREAGDYVVRGGILDIYIPGTECPVRLDFFGNTLESLRCFNPQSQRTFKEISSIEVYALSEVILTPEKINLFRKKYLSNFGAVIQEDPFYLSISEGRRYPGMEHWLPLFYENLETTFFYLSDFYLVTDSSIKEAAEERSNLIYDYFEARRHFNFTTNTKKDSIPYKPISPEDLYLDNQQFNSILNNTKNTTRITAFHEEESNDHKVISLKAKPGNRWTQLISGKLLSTKDTETSGVIDQLIEYINKKNPSEKKILICAWSEGSLQHFLDILKKHGNKKIESVNSWSALKTLRKDIIGASVLPLEAGFETENLLVISEKDVFGDRMIRRSRRQKQTSRFIFEATDIEEGTIVVHAEHGIGRFICLRTIQVAGASHACLELLYADDNKLFLPVENIELLSRYGSEDSTAVLDKLGGISWQNRKEQLKKQLRDIAQGLIDVAAKRLLRDVKALTIPQNIYEEFVSGFPYDETEDQLNAIEAVRNDLASGRPMDRLICGDVGFGKTEVALRCAFIAAMNGFQVAMIAPTTLLARQHFHTFLKRFSNFPIKIANVSRLVSIKELTSIKKEIAENKVDIVIGTHKLLGHTIQFSNLGLVIIDEEQHFGVKHKERLKELKNDVHILTLSATPIPRTLQLAMTGVRDLSLITIPPIDRVPIRTTISIFDSLLIRKTLMREHYRGGQSFYVCPRLSDLEENYEFLQSEMPELKVIIAHGKMPSKKLEDVMTAFYEGAYDILLCTSIVESGLDLPTANTIIVYRADMFGLAQLYQLRGRVGRSKVHAFALFTLPTNQLLTAAAEKRLKIFQSLNTLGAGFQLASHDLDIRGAGNLLGEEQSGHIKEVGFELYQKMLEETVAEIQNKEEIINADWSPQISIGVSVLFPEEYIPDINLRLQLYRRLGNISDSAEIDLFNAEMIDRFGPLPVEADHLLKIVYLKSLCRITNVAKIEAGPKGIVIHFRNKKFANPQALIEYVHHKQNKIKIRPDQSVFFSYALSTAEKRLTATQRIMLDLSRLIKT</sequence>
<dbReference type="Gene3D" id="3.90.1150.50">
    <property type="entry name" value="Transcription-repair-coupling factor, D7 domain"/>
    <property type="match status" value="1"/>
</dbReference>
<dbReference type="InterPro" id="IPR037235">
    <property type="entry name" value="TRCF-like_C_D7"/>
</dbReference>
<dbReference type="Proteomes" id="UP000010799">
    <property type="component" value="Chromosome"/>
</dbReference>
<comment type="similarity">
    <text evidence="9">In the N-terminal section; belongs to the UvrB family.</text>
</comment>
<evidence type="ECO:0000313" key="12">
    <source>
        <dbReference type="EMBL" id="AGA64673.1"/>
    </source>
</evidence>
<dbReference type="InterPro" id="IPR036101">
    <property type="entry name" value="CarD-like/TRCF_RID_sf"/>
</dbReference>
<dbReference type="CDD" id="cd17991">
    <property type="entry name" value="DEXHc_TRCF"/>
    <property type="match status" value="1"/>
</dbReference>
<dbReference type="PROSITE" id="PS51192">
    <property type="entry name" value="HELICASE_ATP_BIND_1"/>
    <property type="match status" value="1"/>
</dbReference>
<dbReference type="SMART" id="SM00982">
    <property type="entry name" value="TRCF"/>
    <property type="match status" value="1"/>
</dbReference>
<dbReference type="NCBIfam" id="TIGR00580">
    <property type="entry name" value="mfd"/>
    <property type="match status" value="1"/>
</dbReference>
<dbReference type="InterPro" id="IPR048635">
    <property type="entry name" value="MFD_D3"/>
</dbReference>
<keyword evidence="3 9" id="KW-0227">DNA damage</keyword>
<evidence type="ECO:0000259" key="11">
    <source>
        <dbReference type="PROSITE" id="PS51194"/>
    </source>
</evidence>
<dbReference type="PANTHER" id="PTHR47964:SF1">
    <property type="entry name" value="ATP-DEPENDENT DNA HELICASE HOMOLOG RECG, CHLOROPLASTIC"/>
    <property type="match status" value="1"/>
</dbReference>
<comment type="similarity">
    <text evidence="9">In the C-terminal section; belongs to the helicase family. RecG subfamily.</text>
</comment>
<dbReference type="Pfam" id="PF02559">
    <property type="entry name" value="CarD_TRCF_RID"/>
    <property type="match status" value="1"/>
</dbReference>
<dbReference type="HOGENOM" id="CLU_2246704_0_0_5"/>
<accession>L0EVI3</accession>
<comment type="subcellular location">
    <subcellularLocation>
        <location evidence="9">Cytoplasm</location>
    </subcellularLocation>
</comment>
<dbReference type="InterPro" id="IPR047112">
    <property type="entry name" value="RecG/Mfd"/>
</dbReference>
<dbReference type="InterPro" id="IPR003711">
    <property type="entry name" value="CarD-like/TRCF_RID"/>
</dbReference>
<dbReference type="PANTHER" id="PTHR47964">
    <property type="entry name" value="ATP-DEPENDENT DNA HELICASE HOMOLOG RECG, CHLOROPLASTIC"/>
    <property type="match status" value="1"/>
</dbReference>
<evidence type="ECO:0000256" key="9">
    <source>
        <dbReference type="HAMAP-Rule" id="MF_00969"/>
    </source>
</evidence>
<keyword evidence="8 9" id="KW-0234">DNA repair</keyword>
<protein>
    <recommendedName>
        <fullName evidence="9">Transcription-repair-coupling factor</fullName>
        <shortName evidence="9">TRCF</shortName>
        <ecNumber evidence="9">3.6.4.-</ecNumber>
    </recommendedName>
</protein>
<gene>
    <name evidence="9" type="primary">mfd</name>
    <name evidence="12" type="ordered locus">B488_06810</name>
</gene>
<dbReference type="Pfam" id="PF00271">
    <property type="entry name" value="Helicase_C"/>
    <property type="match status" value="1"/>
</dbReference>
<dbReference type="InterPro" id="IPR011545">
    <property type="entry name" value="DEAD/DEAH_box_helicase_dom"/>
</dbReference>
<evidence type="ECO:0000256" key="4">
    <source>
        <dbReference type="ARBA" id="ARBA00022801"/>
    </source>
</evidence>
<dbReference type="PATRIC" id="fig|1215343.11.peg.699"/>
<name>L0EVI3_LIBCB</name>
<keyword evidence="13" id="KW-1185">Reference proteome</keyword>
<evidence type="ECO:0000313" key="13">
    <source>
        <dbReference type="Proteomes" id="UP000010799"/>
    </source>
</evidence>
<dbReference type="SMART" id="SM00487">
    <property type="entry name" value="DEXDc"/>
    <property type="match status" value="1"/>
</dbReference>
<dbReference type="GO" id="GO:0003678">
    <property type="term" value="F:DNA helicase activity"/>
    <property type="evidence" value="ECO:0007669"/>
    <property type="project" value="TreeGrafter"/>
</dbReference>
<dbReference type="eggNOG" id="COG1197">
    <property type="taxonomic scope" value="Bacteria"/>
</dbReference>
<keyword evidence="6 9" id="KW-0067">ATP-binding</keyword>
<evidence type="ECO:0000259" key="10">
    <source>
        <dbReference type="PROSITE" id="PS51192"/>
    </source>
</evidence>
<dbReference type="SMART" id="SM01058">
    <property type="entry name" value="CarD_TRCF"/>
    <property type="match status" value="1"/>
</dbReference>
<dbReference type="Gene3D" id="2.40.10.170">
    <property type="match status" value="1"/>
</dbReference>
<keyword evidence="4 9" id="KW-0378">Hydrolase</keyword>
<keyword evidence="5" id="KW-0347">Helicase</keyword>
<reference evidence="12 13" key="1">
    <citation type="journal article" date="2012" name="Stand. Genomic Sci.">
        <title>Complete genome sequence of Liberibacter crescens BT-1.</title>
        <authorList>
            <person name="Leonard M.T."/>
            <person name="Fagen J.R."/>
            <person name="Davis-Richardson A.G."/>
            <person name="Davis M.J."/>
            <person name="Triplett E.W."/>
        </authorList>
    </citation>
    <scope>NUCLEOTIDE SEQUENCE [LARGE SCALE GENOMIC DNA]</scope>
    <source>
        <strain evidence="12 13">BT-1</strain>
    </source>
</reference>
<evidence type="ECO:0000256" key="3">
    <source>
        <dbReference type="ARBA" id="ARBA00022763"/>
    </source>
</evidence>
<dbReference type="InterPro" id="IPR014001">
    <property type="entry name" value="Helicase_ATP-bd"/>
</dbReference>
<dbReference type="InterPro" id="IPR041471">
    <property type="entry name" value="UvrB_inter"/>
</dbReference>
<feature type="domain" description="Helicase C-terminal" evidence="11">
    <location>
        <begin position="824"/>
        <end position="978"/>
    </location>
</feature>
<dbReference type="EMBL" id="CP003789">
    <property type="protein sequence ID" value="AGA64673.1"/>
    <property type="molecule type" value="Genomic_DNA"/>
</dbReference>
<dbReference type="Gene3D" id="3.30.2060.10">
    <property type="entry name" value="Penicillin-binding protein 1b domain"/>
    <property type="match status" value="1"/>
</dbReference>
<dbReference type="InterPro" id="IPR004576">
    <property type="entry name" value="Mfd"/>
</dbReference>
<dbReference type="AlphaFoldDB" id="L0EVI3"/>
<evidence type="ECO:0000256" key="7">
    <source>
        <dbReference type="ARBA" id="ARBA00023125"/>
    </source>
</evidence>
<evidence type="ECO:0000256" key="5">
    <source>
        <dbReference type="ARBA" id="ARBA00022806"/>
    </source>
</evidence>
<dbReference type="Gene3D" id="3.40.50.11180">
    <property type="match status" value="1"/>
</dbReference>